<dbReference type="AlphaFoldDB" id="A0A2V3IPB3"/>
<protein>
    <submittedName>
        <fullName evidence="1">Uncharacterized protein</fullName>
    </submittedName>
</protein>
<organism evidence="1 2">
    <name type="scientific">Gracilariopsis chorda</name>
    <dbReference type="NCBI Taxonomy" id="448386"/>
    <lineage>
        <taxon>Eukaryota</taxon>
        <taxon>Rhodophyta</taxon>
        <taxon>Florideophyceae</taxon>
        <taxon>Rhodymeniophycidae</taxon>
        <taxon>Gracilariales</taxon>
        <taxon>Gracilariaceae</taxon>
        <taxon>Gracilariopsis</taxon>
    </lineage>
</organism>
<dbReference type="EMBL" id="NBIV01000108">
    <property type="protein sequence ID" value="PXF43918.1"/>
    <property type="molecule type" value="Genomic_DNA"/>
</dbReference>
<gene>
    <name evidence="1" type="ORF">BWQ96_06384</name>
</gene>
<dbReference type="OrthoDB" id="10428367at2759"/>
<evidence type="ECO:0000313" key="2">
    <source>
        <dbReference type="Proteomes" id="UP000247409"/>
    </source>
</evidence>
<evidence type="ECO:0000313" key="1">
    <source>
        <dbReference type="EMBL" id="PXF43918.1"/>
    </source>
</evidence>
<proteinExistence type="predicted"/>
<name>A0A2V3IPB3_9FLOR</name>
<dbReference type="Proteomes" id="UP000247409">
    <property type="component" value="Unassembled WGS sequence"/>
</dbReference>
<sequence>MLLLDGLFDSELDAQLHKLSQYSSKTQILSHSASLRPKACHPSSHLVHYTRYTLYVPHLKCGWATMLVDSLWRLLRLRLEPVHADVTPTQATSFYPPLPPYASIRNDKTLEKIRACTGNILPRIACYVKLCYINMLCRSLHEEQSALERWLSSAETPDPPRLQLPIPPPRRSRPVLVDAHIVRASAGCVYAYLLGGVLVRTSLYPLVVDILKSYNILVRGPPESIPVAPSPCSLSNPGAHPVLEKSMPVARGPSQGFLALQTYVRERLATSWTFLCRRVLQHASYLSAEREEKRRRAAMSHLANVSRKAVALREKFVQKALQFEMIGKPLADIAAFAVALYRDPEWERVFNGYSKECYSDLLGARCRVKLLTSMDTCDVTAMVGSHKVVQR</sequence>
<comment type="caution">
    <text evidence="1">The sequence shown here is derived from an EMBL/GenBank/DDBJ whole genome shotgun (WGS) entry which is preliminary data.</text>
</comment>
<keyword evidence="2" id="KW-1185">Reference proteome</keyword>
<accession>A0A2V3IPB3</accession>
<reference evidence="1 2" key="1">
    <citation type="journal article" date="2018" name="Mol. Biol. Evol.">
        <title>Analysis of the draft genome of the red seaweed Gracilariopsis chorda provides insights into genome size evolution in Rhodophyta.</title>
        <authorList>
            <person name="Lee J."/>
            <person name="Yang E.C."/>
            <person name="Graf L."/>
            <person name="Yang J.H."/>
            <person name="Qiu H."/>
            <person name="Zel Zion U."/>
            <person name="Chan C.X."/>
            <person name="Stephens T.G."/>
            <person name="Weber A.P.M."/>
            <person name="Boo G.H."/>
            <person name="Boo S.M."/>
            <person name="Kim K.M."/>
            <person name="Shin Y."/>
            <person name="Jung M."/>
            <person name="Lee S.J."/>
            <person name="Yim H.S."/>
            <person name="Lee J.H."/>
            <person name="Bhattacharya D."/>
            <person name="Yoon H.S."/>
        </authorList>
    </citation>
    <scope>NUCLEOTIDE SEQUENCE [LARGE SCALE GENOMIC DNA]</scope>
    <source>
        <strain evidence="1 2">SKKU-2015</strain>
        <tissue evidence="1">Whole body</tissue>
    </source>
</reference>